<dbReference type="SUPFAM" id="SSF54909">
    <property type="entry name" value="Dimeric alpha+beta barrel"/>
    <property type="match status" value="1"/>
</dbReference>
<dbReference type="EMBL" id="JAVBVO010000003">
    <property type="protein sequence ID" value="MDZ5758477.1"/>
    <property type="molecule type" value="Genomic_DNA"/>
</dbReference>
<sequence length="166" mass="19429">MSLYVYTTTGTRPYLTKYLHDEHPMHNFTLMQKTTASDIYLLLDESNAASVFNAPFGYENRFQYGLKPHDGIAVFEHIGLAPENEKSFLLQFDRIKEDLDAQPGLEALYLLRSEKKVAYVILTFWKDDSYFNKWTKSAHFRPLVPYITDHQTRSSDITYADIFQLR</sequence>
<evidence type="ECO:0000259" key="1">
    <source>
        <dbReference type="PROSITE" id="PS51725"/>
    </source>
</evidence>
<dbReference type="Pfam" id="PF03992">
    <property type="entry name" value="ABM"/>
    <property type="match status" value="1"/>
</dbReference>
<dbReference type="InterPro" id="IPR007138">
    <property type="entry name" value="ABM_dom"/>
</dbReference>
<comment type="caution">
    <text evidence="2">The sequence shown here is derived from an EMBL/GenBank/DDBJ whole genome shotgun (WGS) entry which is preliminary data.</text>
</comment>
<keyword evidence="2" id="KW-0503">Monooxygenase</keyword>
<feature type="domain" description="ABM" evidence="1">
    <location>
        <begin position="72"/>
        <end position="163"/>
    </location>
</feature>
<dbReference type="GO" id="GO:0004497">
    <property type="term" value="F:monooxygenase activity"/>
    <property type="evidence" value="ECO:0007669"/>
    <property type="project" value="UniProtKB-KW"/>
</dbReference>
<organism evidence="2 3">
    <name type="scientific">Carnobacterium maltaromaticum</name>
    <name type="common">Carnobacterium piscicola</name>
    <dbReference type="NCBI Taxonomy" id="2751"/>
    <lineage>
        <taxon>Bacteria</taxon>
        <taxon>Bacillati</taxon>
        <taxon>Bacillota</taxon>
        <taxon>Bacilli</taxon>
        <taxon>Lactobacillales</taxon>
        <taxon>Carnobacteriaceae</taxon>
        <taxon>Carnobacterium</taxon>
    </lineage>
</organism>
<gene>
    <name evidence="2" type="ORF">RAK27_07345</name>
</gene>
<dbReference type="GeneID" id="83605484"/>
<dbReference type="Proteomes" id="UP001290462">
    <property type="component" value="Unassembled WGS sequence"/>
</dbReference>
<dbReference type="Gene3D" id="3.30.70.100">
    <property type="match status" value="1"/>
</dbReference>
<evidence type="ECO:0000313" key="2">
    <source>
        <dbReference type="EMBL" id="MDZ5758477.1"/>
    </source>
</evidence>
<accession>A0AAW9K525</accession>
<dbReference type="PROSITE" id="PS51725">
    <property type="entry name" value="ABM"/>
    <property type="match status" value="1"/>
</dbReference>
<protein>
    <submittedName>
        <fullName evidence="2">Antibiotic biosynthesis monooxygenase</fullName>
        <ecNumber evidence="2">1.14.-.-</ecNumber>
    </submittedName>
</protein>
<dbReference type="AlphaFoldDB" id="A0AAW9K525"/>
<reference evidence="2" key="1">
    <citation type="submission" date="2023-08" db="EMBL/GenBank/DDBJ databases">
        <title>Genomic characterization of piscicolin 126 produced by Carnobacterium maltaromaticum CM22 strain isolated from salmon (Salmo salar).</title>
        <authorList>
            <person name="Gonzalez-Gragera E."/>
            <person name="Garcia-Lopez J.D."/>
            <person name="Teso-Perez C."/>
            <person name="Gimenez-Hernandez I."/>
            <person name="Peralta-Sanchez J.M."/>
            <person name="Valdivia E."/>
            <person name="Montalban-Lopez M."/>
            <person name="Martin-Platero A.M."/>
            <person name="Banos A."/>
            <person name="Martinez-Bueno M."/>
        </authorList>
    </citation>
    <scope>NUCLEOTIDE SEQUENCE</scope>
    <source>
        <strain evidence="2">CM22</strain>
    </source>
</reference>
<evidence type="ECO:0000313" key="3">
    <source>
        <dbReference type="Proteomes" id="UP001290462"/>
    </source>
</evidence>
<dbReference type="InterPro" id="IPR050404">
    <property type="entry name" value="Heme-degrading_MO"/>
</dbReference>
<dbReference type="RefSeq" id="WP_010050707.1">
    <property type="nucleotide sequence ID" value="NZ_BJOJ01000011.1"/>
</dbReference>
<dbReference type="EC" id="1.14.-.-" evidence="2"/>
<dbReference type="InterPro" id="IPR011008">
    <property type="entry name" value="Dimeric_a/b-barrel"/>
</dbReference>
<keyword evidence="2" id="KW-0560">Oxidoreductase</keyword>
<dbReference type="PANTHER" id="PTHR34474">
    <property type="entry name" value="SIGNAL TRANSDUCTION PROTEIN TRAP"/>
    <property type="match status" value="1"/>
</dbReference>
<proteinExistence type="predicted"/>
<name>A0AAW9K525_CARML</name>
<dbReference type="PANTHER" id="PTHR34474:SF2">
    <property type="entry name" value="SIGNAL TRANSDUCTION PROTEIN TRAP"/>
    <property type="match status" value="1"/>
</dbReference>